<proteinExistence type="predicted"/>
<dbReference type="InterPro" id="IPR003462">
    <property type="entry name" value="ODC_Mu_crystall"/>
</dbReference>
<dbReference type="InterPro" id="IPR023401">
    <property type="entry name" value="ODC_N"/>
</dbReference>
<dbReference type="Proteomes" id="UP001172743">
    <property type="component" value="Unassembled WGS sequence"/>
</dbReference>
<evidence type="ECO:0000313" key="2">
    <source>
        <dbReference type="Proteomes" id="UP001172743"/>
    </source>
</evidence>
<reference evidence="1" key="1">
    <citation type="submission" date="2023-07" db="EMBL/GenBank/DDBJ databases">
        <title>Ureibacillus sp. isolated from freshwater well.</title>
        <authorList>
            <person name="Kirdat K."/>
            <person name="Bhatt A."/>
            <person name="Teware R."/>
            <person name="Bhavsar Y."/>
            <person name="Yadav A."/>
        </authorList>
    </citation>
    <scope>NUCLEOTIDE SEQUENCE</scope>
    <source>
        <strain evidence="1">BA0131</strain>
    </source>
</reference>
<dbReference type="InterPro" id="IPR036291">
    <property type="entry name" value="NAD(P)-bd_dom_sf"/>
</dbReference>
<dbReference type="PANTHER" id="PTHR13812:SF19">
    <property type="entry name" value="KETIMINE REDUCTASE MU-CRYSTALLIN"/>
    <property type="match status" value="1"/>
</dbReference>
<organism evidence="1 2">
    <name type="scientific">Ureibacillus aquaedulcis</name>
    <dbReference type="NCBI Taxonomy" id="3058421"/>
    <lineage>
        <taxon>Bacteria</taxon>
        <taxon>Bacillati</taxon>
        <taxon>Bacillota</taxon>
        <taxon>Bacilli</taxon>
        <taxon>Bacillales</taxon>
        <taxon>Caryophanaceae</taxon>
        <taxon>Ureibacillus</taxon>
    </lineage>
</organism>
<dbReference type="PANTHER" id="PTHR13812">
    <property type="entry name" value="KETIMINE REDUCTASE MU-CRYSTALLIN"/>
    <property type="match status" value="1"/>
</dbReference>
<gene>
    <name evidence="1" type="ORF">QYB95_06395</name>
</gene>
<sequence length="327" mass="35871">MIILNEQEIKSFYKVEDAIRDIRQTLNAKVQDKVLSPHRTVLKFPHKNSTSIYMPSADLENNIAAVKVVSIFPSNPEKGLPTTQGIIILTSTENGEHLSMMNASYLTRLRTGAMTAIATDYLSRKEAEVLTVVGTGAMAFEQALGVLAVRNIKQIILFNRTANRADLFAQRLKDMGVDASIHIVDEVNEGVSKADIICCATNSTKPVFDGAFLKPGTHVNGVGSYLPHMHELDRTTIITASKIVVDDLHGAMEEAGELMEASKEGIWSFHQVYGELQDLVSGQVQGRENEEEITFFKSVGASYYDLAVAKGVYQQSLNGSKGYSIDV</sequence>
<dbReference type="Gene3D" id="3.30.1780.10">
    <property type="entry name" value="ornithine cyclodeaminase, domain 1"/>
    <property type="match status" value="1"/>
</dbReference>
<dbReference type="EMBL" id="JAUHTQ010000003">
    <property type="protein sequence ID" value="MDN4493166.1"/>
    <property type="molecule type" value="Genomic_DNA"/>
</dbReference>
<dbReference type="Gene3D" id="3.40.50.720">
    <property type="entry name" value="NAD(P)-binding Rossmann-like Domain"/>
    <property type="match status" value="1"/>
</dbReference>
<dbReference type="RefSeq" id="WP_301137455.1">
    <property type="nucleotide sequence ID" value="NZ_JAUHTQ010000003.1"/>
</dbReference>
<keyword evidence="2" id="KW-1185">Reference proteome</keyword>
<evidence type="ECO:0000313" key="1">
    <source>
        <dbReference type="EMBL" id="MDN4493166.1"/>
    </source>
</evidence>
<comment type="caution">
    <text evidence="1">The sequence shown here is derived from an EMBL/GenBank/DDBJ whole genome shotgun (WGS) entry which is preliminary data.</text>
</comment>
<name>A0ABT8GQF6_9BACL</name>
<accession>A0ABT8GQF6</accession>
<dbReference type="PIRSF" id="PIRSF001439">
    <property type="entry name" value="CryM"/>
    <property type="match status" value="1"/>
</dbReference>
<dbReference type="SUPFAM" id="SSF51735">
    <property type="entry name" value="NAD(P)-binding Rossmann-fold domains"/>
    <property type="match status" value="1"/>
</dbReference>
<protein>
    <submittedName>
        <fullName evidence="1">Ornithine cyclodeaminase family protein</fullName>
    </submittedName>
</protein>
<dbReference type="Pfam" id="PF02423">
    <property type="entry name" value="OCD_Mu_crystall"/>
    <property type="match status" value="1"/>
</dbReference>